<dbReference type="InterPro" id="IPR021109">
    <property type="entry name" value="Peptidase_aspartic_dom_sf"/>
</dbReference>
<dbReference type="AlphaFoldDB" id="A0A1B7MLI1"/>
<accession>A0A1B7MLI1</accession>
<evidence type="ECO:0008006" key="3">
    <source>
        <dbReference type="Google" id="ProtNLM"/>
    </source>
</evidence>
<gene>
    <name evidence="1" type="ORF">K503DRAFT_700376</name>
</gene>
<sequence length="156" mass="17400">MKEHPEDKDVIRVGKESGALRVIWPVIANQEEVKCIIDPGSQVVAMSEAVSLRLSLSYDPSIILHMQSANGDIDRSLGLSRNVPFRIDDLTFYLQVHIIRNPTYDVLLGQPFDVLLKSVVINFPNEDQTITLHEPGTGRLLTVPTMSRGHRGLLTC</sequence>
<dbReference type="Gene3D" id="2.40.70.10">
    <property type="entry name" value="Acid Proteases"/>
    <property type="match status" value="1"/>
</dbReference>
<dbReference type="CDD" id="cd00303">
    <property type="entry name" value="retropepsin_like"/>
    <property type="match status" value="1"/>
</dbReference>
<dbReference type="Pfam" id="PF13650">
    <property type="entry name" value="Asp_protease_2"/>
    <property type="match status" value="1"/>
</dbReference>
<proteinExistence type="predicted"/>
<dbReference type="Proteomes" id="UP000092154">
    <property type="component" value="Unassembled WGS sequence"/>
</dbReference>
<dbReference type="OrthoDB" id="3202009at2759"/>
<protein>
    <recommendedName>
        <fullName evidence="3">Aspartic peptidase DDI1-type domain-containing protein</fullName>
    </recommendedName>
</protein>
<dbReference type="EMBL" id="KV448766">
    <property type="protein sequence ID" value="OAX33450.1"/>
    <property type="molecule type" value="Genomic_DNA"/>
</dbReference>
<dbReference type="SUPFAM" id="SSF50630">
    <property type="entry name" value="Acid proteases"/>
    <property type="match status" value="1"/>
</dbReference>
<keyword evidence="2" id="KW-1185">Reference proteome</keyword>
<reference evidence="1 2" key="1">
    <citation type="submission" date="2016-06" db="EMBL/GenBank/DDBJ databases">
        <title>Comparative genomics of the ectomycorrhizal sister species Rhizopogon vinicolor and Rhizopogon vesiculosus (Basidiomycota: Boletales) reveals a divergence of the mating type B locus.</title>
        <authorList>
            <consortium name="DOE Joint Genome Institute"/>
            <person name="Mujic A.B."/>
            <person name="Kuo A."/>
            <person name="Tritt A."/>
            <person name="Lipzen A."/>
            <person name="Chen C."/>
            <person name="Johnson J."/>
            <person name="Sharma A."/>
            <person name="Barry K."/>
            <person name="Grigoriev I.V."/>
            <person name="Spatafora J.W."/>
        </authorList>
    </citation>
    <scope>NUCLEOTIDE SEQUENCE [LARGE SCALE GENOMIC DNA]</scope>
    <source>
        <strain evidence="1 2">AM-OR11-026</strain>
    </source>
</reference>
<name>A0A1B7MLI1_9AGAM</name>
<organism evidence="1 2">
    <name type="scientific">Rhizopogon vinicolor AM-OR11-026</name>
    <dbReference type="NCBI Taxonomy" id="1314800"/>
    <lineage>
        <taxon>Eukaryota</taxon>
        <taxon>Fungi</taxon>
        <taxon>Dikarya</taxon>
        <taxon>Basidiomycota</taxon>
        <taxon>Agaricomycotina</taxon>
        <taxon>Agaricomycetes</taxon>
        <taxon>Agaricomycetidae</taxon>
        <taxon>Boletales</taxon>
        <taxon>Suillineae</taxon>
        <taxon>Rhizopogonaceae</taxon>
        <taxon>Rhizopogon</taxon>
    </lineage>
</organism>
<evidence type="ECO:0000313" key="1">
    <source>
        <dbReference type="EMBL" id="OAX33450.1"/>
    </source>
</evidence>
<dbReference type="InParanoid" id="A0A1B7MLI1"/>
<evidence type="ECO:0000313" key="2">
    <source>
        <dbReference type="Proteomes" id="UP000092154"/>
    </source>
</evidence>